<organism evidence="8 9">
    <name type="scientific">Brettanomyces naardenensis</name>
    <name type="common">Yeast</name>
    <dbReference type="NCBI Taxonomy" id="13370"/>
    <lineage>
        <taxon>Eukaryota</taxon>
        <taxon>Fungi</taxon>
        <taxon>Dikarya</taxon>
        <taxon>Ascomycota</taxon>
        <taxon>Saccharomycotina</taxon>
        <taxon>Pichiomycetes</taxon>
        <taxon>Pichiales</taxon>
        <taxon>Pichiaceae</taxon>
        <taxon>Brettanomyces</taxon>
    </lineage>
</organism>
<keyword evidence="6" id="KW-0131">Cell cycle</keyword>
<dbReference type="GO" id="GO:0033597">
    <property type="term" value="C:mitotic checkpoint complex"/>
    <property type="evidence" value="ECO:0007669"/>
    <property type="project" value="UniProtKB-ARBA"/>
</dbReference>
<dbReference type="PROSITE" id="PS50815">
    <property type="entry name" value="HORMA"/>
    <property type="match status" value="1"/>
</dbReference>
<sequence>MSGNSSSETPTRSKLALKGDSKIVADFFEYSIHSILYQRGIYPANDFKVVRKYGLNMLVSMDDEVVSYIYRIMKQLRRWIYSGIISKLVIDIVSKETGEVVERWQFDLQVHKTHEDRGEGSPESKSKAEVQKEIQSIIRQITASVTFLPELQGENTFNVLVFADPNCKVPVEWGDSDAKEIHGDSVENVRFRSFSTDNHSVSAYVTYRISE</sequence>
<evidence type="ECO:0000259" key="7">
    <source>
        <dbReference type="PROSITE" id="PS50815"/>
    </source>
</evidence>
<evidence type="ECO:0000256" key="2">
    <source>
        <dbReference type="ARBA" id="ARBA00010348"/>
    </source>
</evidence>
<dbReference type="Proteomes" id="UP000290900">
    <property type="component" value="Unassembled WGS sequence"/>
</dbReference>
<dbReference type="GO" id="GO:0000776">
    <property type="term" value="C:kinetochore"/>
    <property type="evidence" value="ECO:0007669"/>
    <property type="project" value="TreeGrafter"/>
</dbReference>
<dbReference type="InterPro" id="IPR003511">
    <property type="entry name" value="HORMA_dom"/>
</dbReference>
<dbReference type="GO" id="GO:0005654">
    <property type="term" value="C:nucleoplasm"/>
    <property type="evidence" value="ECO:0007669"/>
    <property type="project" value="TreeGrafter"/>
</dbReference>
<dbReference type="EMBL" id="CAACVR010000001">
    <property type="protein sequence ID" value="VEU19356.1"/>
    <property type="molecule type" value="Genomic_DNA"/>
</dbReference>
<dbReference type="SUPFAM" id="SSF56019">
    <property type="entry name" value="The spindle assembly checkpoint protein mad2"/>
    <property type="match status" value="1"/>
</dbReference>
<evidence type="ECO:0000256" key="3">
    <source>
        <dbReference type="ARBA" id="ARBA00022618"/>
    </source>
</evidence>
<dbReference type="OrthoDB" id="1806at2759"/>
<name>A0A448YEQ1_BRENA</name>
<evidence type="ECO:0000256" key="5">
    <source>
        <dbReference type="ARBA" id="ARBA00023242"/>
    </source>
</evidence>
<keyword evidence="5" id="KW-0539">Nucleus</keyword>
<dbReference type="InterPro" id="IPR045091">
    <property type="entry name" value="Mad2-like"/>
</dbReference>
<evidence type="ECO:0000256" key="4">
    <source>
        <dbReference type="ARBA" id="ARBA00022776"/>
    </source>
</evidence>
<dbReference type="PANTHER" id="PTHR11842">
    <property type="entry name" value="MITOTIC SPINDLE ASSEMBLY CHECKPOINT PROTEIN MAD2"/>
    <property type="match status" value="1"/>
</dbReference>
<dbReference type="InParanoid" id="A0A448YEQ1"/>
<evidence type="ECO:0000313" key="9">
    <source>
        <dbReference type="Proteomes" id="UP000290900"/>
    </source>
</evidence>
<reference evidence="8 9" key="1">
    <citation type="submission" date="2018-12" db="EMBL/GenBank/DDBJ databases">
        <authorList>
            <person name="Tiukova I."/>
            <person name="Dainat J."/>
        </authorList>
    </citation>
    <scope>NUCLEOTIDE SEQUENCE [LARGE SCALE GENOMIC DNA]</scope>
</reference>
<keyword evidence="9" id="KW-1185">Reference proteome</keyword>
<dbReference type="FunCoup" id="A0A448YEQ1">
    <property type="interactions" value="1093"/>
</dbReference>
<dbReference type="Pfam" id="PF02301">
    <property type="entry name" value="HORMA"/>
    <property type="match status" value="1"/>
</dbReference>
<dbReference type="AlphaFoldDB" id="A0A448YEQ1"/>
<dbReference type="GO" id="GO:0007094">
    <property type="term" value="P:mitotic spindle assembly checkpoint signaling"/>
    <property type="evidence" value="ECO:0007669"/>
    <property type="project" value="TreeGrafter"/>
</dbReference>
<protein>
    <submittedName>
        <fullName evidence="8">DEKNAAC100314</fullName>
    </submittedName>
</protein>
<dbReference type="STRING" id="13370.A0A448YEQ1"/>
<evidence type="ECO:0000256" key="1">
    <source>
        <dbReference type="ARBA" id="ARBA00004123"/>
    </source>
</evidence>
<keyword evidence="4" id="KW-0498">Mitosis</keyword>
<feature type="domain" description="HORMA" evidence="7">
    <location>
        <begin position="18"/>
        <end position="205"/>
    </location>
</feature>
<evidence type="ECO:0000313" key="8">
    <source>
        <dbReference type="EMBL" id="VEU19356.1"/>
    </source>
</evidence>
<dbReference type="GO" id="GO:0051301">
    <property type="term" value="P:cell division"/>
    <property type="evidence" value="ECO:0007669"/>
    <property type="project" value="UniProtKB-KW"/>
</dbReference>
<keyword evidence="3" id="KW-0132">Cell division</keyword>
<gene>
    <name evidence="8" type="ORF">BRENAR_LOCUS93</name>
</gene>
<dbReference type="InterPro" id="IPR036570">
    <property type="entry name" value="HORMA_dom_sf"/>
</dbReference>
<proteinExistence type="inferred from homology"/>
<comment type="subcellular location">
    <subcellularLocation>
        <location evidence="1">Nucleus</location>
    </subcellularLocation>
</comment>
<evidence type="ECO:0000256" key="6">
    <source>
        <dbReference type="ARBA" id="ARBA00023306"/>
    </source>
</evidence>
<dbReference type="FunFam" id="3.30.900.10:FF:000002">
    <property type="entry name" value="Mitotic spindle assembly checkpoint protein MAD2A"/>
    <property type="match status" value="1"/>
</dbReference>
<dbReference type="Gene3D" id="3.30.900.10">
    <property type="entry name" value="HORMA domain"/>
    <property type="match status" value="1"/>
</dbReference>
<accession>A0A448YEQ1</accession>
<comment type="similarity">
    <text evidence="2">Belongs to the MAD2 family.</text>
</comment>
<dbReference type="PANTHER" id="PTHR11842:SF11">
    <property type="entry name" value="MITOTIC SPINDLE ASSEMBLY CHECKPOINT PROTEIN MAD2A"/>
    <property type="match status" value="1"/>
</dbReference>
<dbReference type="GO" id="GO:0005737">
    <property type="term" value="C:cytoplasm"/>
    <property type="evidence" value="ECO:0007669"/>
    <property type="project" value="TreeGrafter"/>
</dbReference>